<feature type="domain" description="Ice-binding protein C-terminal" evidence="1">
    <location>
        <begin position="164"/>
        <end position="185"/>
    </location>
</feature>
<dbReference type="EMBL" id="BARU01034616">
    <property type="protein sequence ID" value="GAH65640.1"/>
    <property type="molecule type" value="Genomic_DNA"/>
</dbReference>
<gene>
    <name evidence="2" type="ORF">S03H2_54310</name>
</gene>
<sequence>MLQAGYIYPLEIFTNNGSFCDSGDLDLYVVVSKGEAGRVDFTFYNESLIDSSIARIYFDDDSLLDISAITEGAGTSFSQPATPGNLPSGKSLEPPFVATEGFSFNSQPPRPQSGVNPGEWLRITFDINGSTFAAVINGLDTGAIRIGTHIIALPDGSSESAIVVPEPVTIALLGLGGLALIRRRRK</sequence>
<dbReference type="Pfam" id="PF07589">
    <property type="entry name" value="PEP-CTERM"/>
    <property type="match status" value="1"/>
</dbReference>
<organism evidence="2">
    <name type="scientific">marine sediment metagenome</name>
    <dbReference type="NCBI Taxonomy" id="412755"/>
    <lineage>
        <taxon>unclassified sequences</taxon>
        <taxon>metagenomes</taxon>
        <taxon>ecological metagenomes</taxon>
    </lineage>
</organism>
<accession>X1I8N1</accession>
<protein>
    <recommendedName>
        <fullName evidence="1">Ice-binding protein C-terminal domain-containing protein</fullName>
    </recommendedName>
</protein>
<dbReference type="InterPro" id="IPR013424">
    <property type="entry name" value="Ice-binding_C"/>
</dbReference>
<dbReference type="NCBIfam" id="TIGR02595">
    <property type="entry name" value="PEP_CTERM"/>
    <property type="match status" value="1"/>
</dbReference>
<dbReference type="AlphaFoldDB" id="X1I8N1"/>
<reference evidence="2" key="1">
    <citation type="journal article" date="2014" name="Front. Microbiol.">
        <title>High frequency of phylogenetically diverse reductive dehalogenase-homologous genes in deep subseafloor sedimentary metagenomes.</title>
        <authorList>
            <person name="Kawai M."/>
            <person name="Futagami T."/>
            <person name="Toyoda A."/>
            <person name="Takaki Y."/>
            <person name="Nishi S."/>
            <person name="Hori S."/>
            <person name="Arai W."/>
            <person name="Tsubouchi T."/>
            <person name="Morono Y."/>
            <person name="Uchiyama I."/>
            <person name="Ito T."/>
            <person name="Fujiyama A."/>
            <person name="Inagaki F."/>
            <person name="Takami H."/>
        </authorList>
    </citation>
    <scope>NUCLEOTIDE SEQUENCE</scope>
    <source>
        <strain evidence="2">Expedition CK06-06</strain>
    </source>
</reference>
<proteinExistence type="predicted"/>
<comment type="caution">
    <text evidence="2">The sequence shown here is derived from an EMBL/GenBank/DDBJ whole genome shotgun (WGS) entry which is preliminary data.</text>
</comment>
<name>X1I8N1_9ZZZZ</name>
<evidence type="ECO:0000313" key="2">
    <source>
        <dbReference type="EMBL" id="GAH65640.1"/>
    </source>
</evidence>
<evidence type="ECO:0000259" key="1">
    <source>
        <dbReference type="Pfam" id="PF07589"/>
    </source>
</evidence>